<dbReference type="Proteomes" id="UP000002195">
    <property type="component" value="Unassembled WGS sequence"/>
</dbReference>
<evidence type="ECO:0008006" key="4">
    <source>
        <dbReference type="Google" id="ProtNLM"/>
    </source>
</evidence>
<keyword evidence="1" id="KW-0472">Membrane</keyword>
<keyword evidence="1" id="KW-1133">Transmembrane helix</keyword>
<dbReference type="EMBL" id="AAFI02000104">
    <property type="protein sequence ID" value="EAL63598.1"/>
    <property type="molecule type" value="Genomic_DNA"/>
</dbReference>
<proteinExistence type="predicted"/>
<dbReference type="AlphaFoldDB" id="Q54JP9"/>
<dbReference type="VEuPathDB" id="AmoebaDB:DDB_G0287903"/>
<dbReference type="SMR" id="Q54JP9"/>
<accession>Q54JP9</accession>
<name>Q54JP9_DICDI</name>
<gene>
    <name evidence="2" type="ORF">DDB_G0287903</name>
</gene>
<dbReference type="KEGG" id="ddi:DDB_G0287903"/>
<dbReference type="InParanoid" id="Q54JP9"/>
<feature type="transmembrane region" description="Helical" evidence="1">
    <location>
        <begin position="45"/>
        <end position="65"/>
    </location>
</feature>
<protein>
    <recommendedName>
        <fullName evidence="4">Transmembrane protein</fullName>
    </recommendedName>
</protein>
<dbReference type="dictyBase" id="DDB_G0287903"/>
<keyword evidence="3" id="KW-1185">Reference proteome</keyword>
<dbReference type="HOGENOM" id="CLU_2781210_0_0_1"/>
<dbReference type="GeneID" id="8626357"/>
<keyword evidence="1" id="KW-0812">Transmembrane</keyword>
<comment type="caution">
    <text evidence="2">The sequence shown here is derived from an EMBL/GenBank/DDBJ whole genome shotgun (WGS) entry which is preliminary data.</text>
</comment>
<evidence type="ECO:0000256" key="1">
    <source>
        <dbReference type="SAM" id="Phobius"/>
    </source>
</evidence>
<sequence>MGETTQQIVVKDIEIEVGNNQKTNESETTIQKELQLKKQRQWRTLLCFLTIILIALIATCAATFVNKLK</sequence>
<dbReference type="RefSeq" id="XP_637103.1">
    <property type="nucleotide sequence ID" value="XM_632011.1"/>
</dbReference>
<reference evidence="2 3" key="1">
    <citation type="journal article" date="2005" name="Nature">
        <title>The genome of the social amoeba Dictyostelium discoideum.</title>
        <authorList>
            <consortium name="The Dictyostelium discoideum Sequencing Consortium"/>
            <person name="Eichinger L."/>
            <person name="Pachebat J.A."/>
            <person name="Glockner G."/>
            <person name="Rajandream M.A."/>
            <person name="Sucgang R."/>
            <person name="Berriman M."/>
            <person name="Song J."/>
            <person name="Olsen R."/>
            <person name="Szafranski K."/>
            <person name="Xu Q."/>
            <person name="Tunggal B."/>
            <person name="Kummerfeld S."/>
            <person name="Madera M."/>
            <person name="Konfortov B.A."/>
            <person name="Rivero F."/>
            <person name="Bankier A.T."/>
            <person name="Lehmann R."/>
            <person name="Hamlin N."/>
            <person name="Davies R."/>
            <person name="Gaudet P."/>
            <person name="Fey P."/>
            <person name="Pilcher K."/>
            <person name="Chen G."/>
            <person name="Saunders D."/>
            <person name="Sodergren E."/>
            <person name="Davis P."/>
            <person name="Kerhornou A."/>
            <person name="Nie X."/>
            <person name="Hall N."/>
            <person name="Anjard C."/>
            <person name="Hemphill L."/>
            <person name="Bason N."/>
            <person name="Farbrother P."/>
            <person name="Desany B."/>
            <person name="Just E."/>
            <person name="Morio T."/>
            <person name="Rost R."/>
            <person name="Churcher C."/>
            <person name="Cooper J."/>
            <person name="Haydock S."/>
            <person name="van Driessche N."/>
            <person name="Cronin A."/>
            <person name="Goodhead I."/>
            <person name="Muzny D."/>
            <person name="Mourier T."/>
            <person name="Pain A."/>
            <person name="Lu M."/>
            <person name="Harper D."/>
            <person name="Lindsay R."/>
            <person name="Hauser H."/>
            <person name="James K."/>
            <person name="Quiles M."/>
            <person name="Madan Babu M."/>
            <person name="Saito T."/>
            <person name="Buchrieser C."/>
            <person name="Wardroper A."/>
            <person name="Felder M."/>
            <person name="Thangavelu M."/>
            <person name="Johnson D."/>
            <person name="Knights A."/>
            <person name="Loulseged H."/>
            <person name="Mungall K."/>
            <person name="Oliver K."/>
            <person name="Price C."/>
            <person name="Quail M.A."/>
            <person name="Urushihara H."/>
            <person name="Hernandez J."/>
            <person name="Rabbinowitsch E."/>
            <person name="Steffen D."/>
            <person name="Sanders M."/>
            <person name="Ma J."/>
            <person name="Kohara Y."/>
            <person name="Sharp S."/>
            <person name="Simmonds M."/>
            <person name="Spiegler S."/>
            <person name="Tivey A."/>
            <person name="Sugano S."/>
            <person name="White B."/>
            <person name="Walker D."/>
            <person name="Woodward J."/>
            <person name="Winckler T."/>
            <person name="Tanaka Y."/>
            <person name="Shaulsky G."/>
            <person name="Schleicher M."/>
            <person name="Weinstock G."/>
            <person name="Rosenthal A."/>
            <person name="Cox E.C."/>
            <person name="Chisholm R.L."/>
            <person name="Gibbs R."/>
            <person name="Loomis W.F."/>
            <person name="Platzer M."/>
            <person name="Kay R.R."/>
            <person name="Williams J."/>
            <person name="Dear P.H."/>
            <person name="Noegel A.A."/>
            <person name="Barrell B."/>
            <person name="Kuspa A."/>
        </authorList>
    </citation>
    <scope>NUCLEOTIDE SEQUENCE [LARGE SCALE GENOMIC DNA]</scope>
    <source>
        <strain evidence="2 3">AX4</strain>
    </source>
</reference>
<dbReference type="PaxDb" id="44689-DDB0219283"/>
<evidence type="ECO:0000313" key="3">
    <source>
        <dbReference type="Proteomes" id="UP000002195"/>
    </source>
</evidence>
<organism evidence="2 3">
    <name type="scientific">Dictyostelium discoideum</name>
    <name type="common">Social amoeba</name>
    <dbReference type="NCBI Taxonomy" id="44689"/>
    <lineage>
        <taxon>Eukaryota</taxon>
        <taxon>Amoebozoa</taxon>
        <taxon>Evosea</taxon>
        <taxon>Eumycetozoa</taxon>
        <taxon>Dictyostelia</taxon>
        <taxon>Dictyosteliales</taxon>
        <taxon>Dictyosteliaceae</taxon>
        <taxon>Dictyostelium</taxon>
    </lineage>
</organism>
<evidence type="ECO:0000313" key="2">
    <source>
        <dbReference type="EMBL" id="EAL63598.1"/>
    </source>
</evidence>